<dbReference type="InterPro" id="IPR000792">
    <property type="entry name" value="Tscrpt_reg_LuxR_C"/>
</dbReference>
<dbReference type="AlphaFoldDB" id="A0A653K4K8"/>
<dbReference type="EMBL" id="CABWKZ010000014">
    <property type="protein sequence ID" value="VXA55261.1"/>
    <property type="molecule type" value="Genomic_DNA"/>
</dbReference>
<name>A0A653K4K8_9GAMM</name>
<protein>
    <recommendedName>
        <fullName evidence="1">HTH luxR-type domain-containing protein</fullName>
    </recommendedName>
</protein>
<dbReference type="Gene3D" id="1.10.10.10">
    <property type="entry name" value="Winged helix-like DNA-binding domain superfamily/Winged helix DNA-binding domain"/>
    <property type="match status" value="1"/>
</dbReference>
<feature type="domain" description="HTH luxR-type" evidence="1">
    <location>
        <begin position="321"/>
        <end position="378"/>
    </location>
</feature>
<reference evidence="2 3" key="1">
    <citation type="submission" date="2019-10" db="EMBL/GenBank/DDBJ databases">
        <authorList>
            <person name="Karimi E."/>
        </authorList>
    </citation>
    <scope>NUCLEOTIDE SEQUENCE [LARGE SCALE GENOMIC DNA]</scope>
    <source>
        <strain evidence="2">Acinetobacter sp. 8BE</strain>
    </source>
</reference>
<dbReference type="GO" id="GO:0003677">
    <property type="term" value="F:DNA binding"/>
    <property type="evidence" value="ECO:0007669"/>
    <property type="project" value="InterPro"/>
</dbReference>
<dbReference type="InterPro" id="IPR016032">
    <property type="entry name" value="Sig_transdc_resp-reg_C-effctor"/>
</dbReference>
<proteinExistence type="predicted"/>
<organism evidence="2 3">
    <name type="scientific">Acinetobacter proteolyticus</name>
    <dbReference type="NCBI Taxonomy" id="1776741"/>
    <lineage>
        <taxon>Bacteria</taxon>
        <taxon>Pseudomonadati</taxon>
        <taxon>Pseudomonadota</taxon>
        <taxon>Gammaproteobacteria</taxon>
        <taxon>Moraxellales</taxon>
        <taxon>Moraxellaceae</taxon>
        <taxon>Acinetobacter</taxon>
    </lineage>
</organism>
<dbReference type="InterPro" id="IPR036388">
    <property type="entry name" value="WH-like_DNA-bd_sf"/>
</dbReference>
<evidence type="ECO:0000313" key="2">
    <source>
        <dbReference type="EMBL" id="VXA55261.1"/>
    </source>
</evidence>
<evidence type="ECO:0000313" key="3">
    <source>
        <dbReference type="Proteomes" id="UP000430404"/>
    </source>
</evidence>
<dbReference type="SUPFAM" id="SSF46894">
    <property type="entry name" value="C-terminal effector domain of the bipartite response regulators"/>
    <property type="match status" value="1"/>
</dbReference>
<accession>A0A653K4K8</accession>
<evidence type="ECO:0000259" key="1">
    <source>
        <dbReference type="SMART" id="SM00421"/>
    </source>
</evidence>
<dbReference type="GO" id="GO:0006355">
    <property type="term" value="P:regulation of DNA-templated transcription"/>
    <property type="evidence" value="ECO:0007669"/>
    <property type="project" value="InterPro"/>
</dbReference>
<dbReference type="SMART" id="SM00421">
    <property type="entry name" value="HTH_LUXR"/>
    <property type="match status" value="1"/>
</dbReference>
<sequence>MNRYDMYYDELVELIYKIPLGTEGWNQFATRLNRVLGLSLVHILALDFQKQAFSFSHSVGVITEEEIASTEVKYLHYSVEDDPRWGEFLRPNRTGWYQCHHTVSDEFVAQSALYQNILLPIQVRYTAAHELILDEKLCVLLGIFTSVERQPLKKEDLDFLDQLIVHLKRVVAIQRHIYEFSSKAIMGYALIDKLSQPIMLLNLAGQVSHSNLAAKHLFSKSSILKTEDNRLILPEPYQSQLIANLQHIEYLFKSRQLLSEQILDDGCIKIIDQNNEILYIFATLLVSEQEMKAFGIRPSVMLTFYHPSHSSTVDAHLLHAAFNLSPAEARVALLLLEGDLPKEIATKHQVHLDTIRKQLQSIYKKTSTSRQAELVKLLLNIPRYNVNV</sequence>
<gene>
    <name evidence="2" type="ORF">ACI8B_210063</name>
</gene>
<dbReference type="RefSeq" id="WP_159724987.1">
    <property type="nucleotide sequence ID" value="NZ_LR732744.1"/>
</dbReference>
<dbReference type="Proteomes" id="UP000430404">
    <property type="component" value="Unassembled WGS sequence"/>
</dbReference>